<keyword evidence="4 7" id="KW-0256">Endoplasmic reticulum</keyword>
<comment type="subcellular location">
    <subcellularLocation>
        <location evidence="1 7">Endoplasmic reticulum membrane</location>
        <topology evidence="1 7">Single-pass type I membrane protein</topology>
    </subcellularLocation>
</comment>
<gene>
    <name evidence="10" type="ORF">POBO1169_LOCUS10730</name>
</gene>
<reference evidence="10" key="1">
    <citation type="submission" date="2021-01" db="EMBL/GenBank/DDBJ databases">
        <authorList>
            <person name="Corre E."/>
            <person name="Pelletier E."/>
            <person name="Niang G."/>
            <person name="Scheremetjew M."/>
            <person name="Finn R."/>
            <person name="Kale V."/>
            <person name="Holt S."/>
            <person name="Cochrane G."/>
            <person name="Meng A."/>
            <person name="Brown T."/>
            <person name="Cohen L."/>
        </authorList>
    </citation>
    <scope>NUCLEOTIDE SEQUENCE</scope>
    <source>
        <strain evidence="10">CCMP722</strain>
    </source>
</reference>
<name>A0A7S0WKU2_9CHLO</name>
<dbReference type="PANTHER" id="PTHR12924">
    <property type="entry name" value="TRANSLOCON-ASSOCIATED PROTEIN, ALPHA SUBUNIT"/>
    <property type="match status" value="1"/>
</dbReference>
<comment type="domain">
    <text evidence="7">Shows a remarkable charge distribution with the N-terminus being highly negatively charged, and the cytoplasmic C-terminus positively charged.</text>
</comment>
<evidence type="ECO:0000256" key="4">
    <source>
        <dbReference type="ARBA" id="ARBA00022824"/>
    </source>
</evidence>
<comment type="similarity">
    <text evidence="7">Belongs to the TRAP-alpha family.</text>
</comment>
<sequence length="263" mass="28815">MAVMRSNFVQYLIAFLLLTAAPLRGWAQEDSEASADATEEPAADPAEEVPPSPKHLLTDMPESAEGVETTFVFPDNPKQFLTSGEEAEILCGFYNGGDVPLNVTRLAGSINSPMDFRVYVQNWTSPMYNTVVPPDTQGSFSIKIKPDLNLQARDFIVALTAFYESDGEMYSSTFFNGTVYVVESAGFLDMETFFMYFFIVAVVGLIAGAIFKALQSAGVVKKKSKARKVETGTRGAVDENEWLKGTAARPASGTPKKRVMRKK</sequence>
<evidence type="ECO:0000256" key="6">
    <source>
        <dbReference type="ARBA" id="ARBA00023136"/>
    </source>
</evidence>
<evidence type="ECO:0000256" key="2">
    <source>
        <dbReference type="ARBA" id="ARBA00022692"/>
    </source>
</evidence>
<comment type="function">
    <text evidence="7">TRAP proteins are part of a complex whose function is to bind calcium to the ER membrane and thereby regulate the retention of ER resident proteins. May be involved in the recycling of the translocation apparatus after completion of the translocation process or may function as a membrane-bound chaperone facilitating folding of translocated proteins.</text>
</comment>
<accession>A0A7S0WKU2</accession>
<keyword evidence="2 7" id="KW-0812">Transmembrane</keyword>
<evidence type="ECO:0000256" key="5">
    <source>
        <dbReference type="ARBA" id="ARBA00022989"/>
    </source>
</evidence>
<feature type="chain" id="PRO_5031493090" description="Translocon-associated protein subunit alpha" evidence="9">
    <location>
        <begin position="28"/>
        <end position="263"/>
    </location>
</feature>
<keyword evidence="7" id="KW-0106">Calcium</keyword>
<evidence type="ECO:0000256" key="3">
    <source>
        <dbReference type="ARBA" id="ARBA00022729"/>
    </source>
</evidence>
<comment type="subunit">
    <text evidence="7">Heterotetramer of TRAP-alpha, TRAP-beta, TRAP-delta and TRAP-gamma.</text>
</comment>
<feature type="signal peptide" evidence="9">
    <location>
        <begin position="1"/>
        <end position="27"/>
    </location>
</feature>
<proteinExistence type="inferred from homology"/>
<organism evidence="10">
    <name type="scientific">Pyramimonas obovata</name>
    <dbReference type="NCBI Taxonomy" id="1411642"/>
    <lineage>
        <taxon>Eukaryota</taxon>
        <taxon>Viridiplantae</taxon>
        <taxon>Chlorophyta</taxon>
        <taxon>Pyramimonadophyceae</taxon>
        <taxon>Pyramimonadales</taxon>
        <taxon>Pyramimonadaceae</taxon>
        <taxon>Pyramimonas</taxon>
        <taxon>Pyramimonas incertae sedis</taxon>
    </lineage>
</organism>
<keyword evidence="3 7" id="KW-0732">Signal</keyword>
<dbReference type="Pfam" id="PF03896">
    <property type="entry name" value="TRAP_alpha"/>
    <property type="match status" value="1"/>
</dbReference>
<keyword evidence="5 7" id="KW-1133">Transmembrane helix</keyword>
<evidence type="ECO:0000256" key="8">
    <source>
        <dbReference type="SAM" id="MobiDB-lite"/>
    </source>
</evidence>
<dbReference type="EMBL" id="HBFA01020974">
    <property type="protein sequence ID" value="CAD8671069.1"/>
    <property type="molecule type" value="Transcribed_RNA"/>
</dbReference>
<evidence type="ECO:0000256" key="9">
    <source>
        <dbReference type="SAM" id="SignalP"/>
    </source>
</evidence>
<evidence type="ECO:0000256" key="1">
    <source>
        <dbReference type="ARBA" id="ARBA00004115"/>
    </source>
</evidence>
<feature type="region of interest" description="Disordered" evidence="8">
    <location>
        <begin position="29"/>
        <end position="59"/>
    </location>
</feature>
<feature type="compositionally biased region" description="Acidic residues" evidence="8">
    <location>
        <begin position="29"/>
        <end position="47"/>
    </location>
</feature>
<keyword evidence="6 7" id="KW-0472">Membrane</keyword>
<feature type="transmembrane region" description="Helical" evidence="7">
    <location>
        <begin position="193"/>
        <end position="214"/>
    </location>
</feature>
<evidence type="ECO:0000256" key="7">
    <source>
        <dbReference type="RuleBase" id="RU368074"/>
    </source>
</evidence>
<evidence type="ECO:0000313" key="10">
    <source>
        <dbReference type="EMBL" id="CAD8671069.1"/>
    </source>
</evidence>
<dbReference type="InterPro" id="IPR005595">
    <property type="entry name" value="TRAP_alpha"/>
</dbReference>
<dbReference type="PANTHER" id="PTHR12924:SF0">
    <property type="entry name" value="TRANSLOCON-ASSOCIATED PROTEIN SUBUNIT ALPHA"/>
    <property type="match status" value="1"/>
</dbReference>
<dbReference type="GO" id="GO:0005789">
    <property type="term" value="C:endoplasmic reticulum membrane"/>
    <property type="evidence" value="ECO:0007669"/>
    <property type="project" value="UniProtKB-SubCell"/>
</dbReference>
<dbReference type="AlphaFoldDB" id="A0A7S0WKU2"/>
<protein>
    <recommendedName>
        <fullName evidence="7">Translocon-associated protein subunit alpha</fullName>
        <shortName evidence="7">TRAP-alpha</shortName>
    </recommendedName>
    <alternativeName>
        <fullName evidence="7">Signal sequence receptor subunit alpha</fullName>
    </alternativeName>
</protein>